<dbReference type="PANTHER" id="PTHR12223:SF45">
    <property type="entry name" value="RE50040P"/>
    <property type="match status" value="1"/>
</dbReference>
<dbReference type="GO" id="GO:0005789">
    <property type="term" value="C:endoplasmic reticulum membrane"/>
    <property type="evidence" value="ECO:0007669"/>
    <property type="project" value="TreeGrafter"/>
</dbReference>
<dbReference type="GeneID" id="18831009"/>
<evidence type="ECO:0000256" key="1">
    <source>
        <dbReference type="ARBA" id="ARBA00004479"/>
    </source>
</evidence>
<dbReference type="Proteomes" id="UP000008493">
    <property type="component" value="Unassembled WGS sequence"/>
</dbReference>
<feature type="compositionally biased region" description="Low complexity" evidence="6">
    <location>
        <begin position="285"/>
        <end position="297"/>
    </location>
</feature>
<keyword evidence="11" id="KW-1185">Reference proteome</keyword>
<dbReference type="OrthoDB" id="270293at2759"/>
<keyword evidence="5 7" id="KW-0472">Membrane</keyword>
<dbReference type="CDD" id="cd07308">
    <property type="entry name" value="lectin_leg-like"/>
    <property type="match status" value="1"/>
</dbReference>
<evidence type="ECO:0000313" key="11">
    <source>
        <dbReference type="Proteomes" id="UP000008493"/>
    </source>
</evidence>
<dbReference type="GO" id="GO:0005793">
    <property type="term" value="C:endoplasmic reticulum-Golgi intermediate compartment"/>
    <property type="evidence" value="ECO:0007669"/>
    <property type="project" value="TreeGrafter"/>
</dbReference>
<evidence type="ECO:0000256" key="5">
    <source>
        <dbReference type="ARBA" id="ARBA00023136"/>
    </source>
</evidence>
<dbReference type="GO" id="GO:0006888">
    <property type="term" value="P:endoplasmic reticulum to Golgi vesicle-mediated transport"/>
    <property type="evidence" value="ECO:0007669"/>
    <property type="project" value="TreeGrafter"/>
</dbReference>
<comment type="subcellular location">
    <subcellularLocation>
        <location evidence="1">Membrane</location>
        <topology evidence="1">Single-pass type I membrane protein</topology>
    </subcellularLocation>
</comment>
<evidence type="ECO:0000313" key="10">
    <source>
        <dbReference type="EMBL" id="EKM81249.1"/>
    </source>
</evidence>
<dbReference type="InterPro" id="IPR005052">
    <property type="entry name" value="Lectin_leg"/>
</dbReference>
<dbReference type="SUPFAM" id="SSF49899">
    <property type="entry name" value="Concanavalin A-like lectins/glucanases"/>
    <property type="match status" value="1"/>
</dbReference>
<evidence type="ECO:0000259" key="9">
    <source>
        <dbReference type="PROSITE" id="PS51328"/>
    </source>
</evidence>
<feature type="signal peptide" evidence="8">
    <location>
        <begin position="1"/>
        <end position="27"/>
    </location>
</feature>
<feature type="region of interest" description="Disordered" evidence="6">
    <location>
        <begin position="271"/>
        <end position="297"/>
    </location>
</feature>
<dbReference type="InParanoid" id="K5W374"/>
<feature type="chain" id="PRO_5003889006" description="L-type lectin-like domain-containing protein" evidence="8">
    <location>
        <begin position="28"/>
        <end position="384"/>
    </location>
</feature>
<dbReference type="GO" id="GO:0000139">
    <property type="term" value="C:Golgi membrane"/>
    <property type="evidence" value="ECO:0007669"/>
    <property type="project" value="TreeGrafter"/>
</dbReference>
<feature type="transmembrane region" description="Helical" evidence="7">
    <location>
        <begin position="304"/>
        <end position="325"/>
    </location>
</feature>
<organism evidence="10 11">
    <name type="scientific">Agaricus bisporus var. burnettii (strain JB137-S8 / ATCC MYA-4627 / FGSC 10392)</name>
    <name type="common">White button mushroom</name>
    <dbReference type="NCBI Taxonomy" id="597362"/>
    <lineage>
        <taxon>Eukaryota</taxon>
        <taxon>Fungi</taxon>
        <taxon>Dikarya</taxon>
        <taxon>Basidiomycota</taxon>
        <taxon>Agaricomycotina</taxon>
        <taxon>Agaricomycetes</taxon>
        <taxon>Agaricomycetidae</taxon>
        <taxon>Agaricales</taxon>
        <taxon>Agaricineae</taxon>
        <taxon>Agaricaceae</taxon>
        <taxon>Agaricus</taxon>
    </lineage>
</organism>
<keyword evidence="2 7" id="KW-0812">Transmembrane</keyword>
<gene>
    <name evidence="10" type="ORF">AGABI1DRAFT_72140</name>
</gene>
<evidence type="ECO:0000256" key="3">
    <source>
        <dbReference type="ARBA" id="ARBA00022729"/>
    </source>
</evidence>
<dbReference type="PROSITE" id="PS51328">
    <property type="entry name" value="L_LECTIN_LIKE"/>
    <property type="match status" value="1"/>
</dbReference>
<dbReference type="OMA" id="GCTADIR"/>
<dbReference type="FunCoup" id="K5W374">
    <property type="interactions" value="277"/>
</dbReference>
<dbReference type="KEGG" id="abp:AGABI1DRAFT72140"/>
<protein>
    <recommendedName>
        <fullName evidence="9">L-type lectin-like domain-containing protein</fullName>
    </recommendedName>
</protein>
<keyword evidence="3 8" id="KW-0732">Signal</keyword>
<dbReference type="GO" id="GO:0030134">
    <property type="term" value="C:COPII-coated ER to Golgi transport vesicle"/>
    <property type="evidence" value="ECO:0007669"/>
    <property type="project" value="TreeGrafter"/>
</dbReference>
<dbReference type="HOGENOM" id="CLU_041093_1_0_1"/>
<evidence type="ECO:0000256" key="2">
    <source>
        <dbReference type="ARBA" id="ARBA00022692"/>
    </source>
</evidence>
<evidence type="ECO:0000256" key="8">
    <source>
        <dbReference type="SAM" id="SignalP"/>
    </source>
</evidence>
<dbReference type="GO" id="GO:0005537">
    <property type="term" value="F:D-mannose binding"/>
    <property type="evidence" value="ECO:0007669"/>
    <property type="project" value="TreeGrafter"/>
</dbReference>
<dbReference type="InterPro" id="IPR051136">
    <property type="entry name" value="Intracellular_Lectin-GPT"/>
</dbReference>
<dbReference type="RefSeq" id="XP_007328201.1">
    <property type="nucleotide sequence ID" value="XM_007328139.1"/>
</dbReference>
<proteinExistence type="predicted"/>
<dbReference type="InterPro" id="IPR013320">
    <property type="entry name" value="ConA-like_dom_sf"/>
</dbReference>
<dbReference type="Gene3D" id="2.60.120.200">
    <property type="match status" value="1"/>
</dbReference>
<dbReference type="AlphaFoldDB" id="K5W374"/>
<accession>K5W374</accession>
<dbReference type="EMBL" id="JH971388">
    <property type="protein sequence ID" value="EKM81249.1"/>
    <property type="molecule type" value="Genomic_DNA"/>
</dbReference>
<dbReference type="STRING" id="597362.K5W374"/>
<name>K5W374_AGABU</name>
<dbReference type="PANTHER" id="PTHR12223">
    <property type="entry name" value="VESICULAR MANNOSE-BINDING LECTIN"/>
    <property type="match status" value="1"/>
</dbReference>
<sequence length="384" mass="41450">MLPAVYSMFSISSLLVWSSLLLSGVQAGSGEVTTRIGNRTIERTLNLRTHSLYAPYIDQDLQNRWWDFGADAYINTNKHVRLTRNKPSLMGWLWSRLVLAPTNFVVEVEYKISGDSTHLFGDGLAMWITTERAQPGPVFGSKDNFNGLAVVVDTYSNSRHSYSFPRISGFIFDGNQSYNVATDGDGQSVGGCSANIRRTNVATKIKVTYVKGSFLDVKVQYKAWDDWSDCFYVEGVVLPNNLYLGFSAMTGDVSDAHDIISVTTSSAILSPDTSPKDKAKKGIFGSSKSGSSPSSSSGQESGSWFGLFFKLLLLAGVVGGGWYGWKEYQRRKRYGGFGAGNNFGGGGGIGGGGGMGMGMGGGGSGTFGMGGGRYRNPYANEKRF</sequence>
<evidence type="ECO:0000256" key="7">
    <source>
        <dbReference type="SAM" id="Phobius"/>
    </source>
</evidence>
<evidence type="ECO:0000256" key="4">
    <source>
        <dbReference type="ARBA" id="ARBA00022989"/>
    </source>
</evidence>
<feature type="domain" description="L-type lectin-like" evidence="9">
    <location>
        <begin position="44"/>
        <end position="267"/>
    </location>
</feature>
<keyword evidence="4 7" id="KW-1133">Transmembrane helix</keyword>
<reference evidence="11" key="1">
    <citation type="journal article" date="2012" name="Proc. Natl. Acad. Sci. U.S.A.">
        <title>Genome sequence of the button mushroom Agaricus bisporus reveals mechanisms governing adaptation to a humic-rich ecological niche.</title>
        <authorList>
            <person name="Morin E."/>
            <person name="Kohler A."/>
            <person name="Baker A.R."/>
            <person name="Foulongne-Oriol M."/>
            <person name="Lombard V."/>
            <person name="Nagy L.G."/>
            <person name="Ohm R.A."/>
            <person name="Patyshakuliyeva A."/>
            <person name="Brun A."/>
            <person name="Aerts A.L."/>
            <person name="Bailey A.M."/>
            <person name="Billette C."/>
            <person name="Coutinho P.M."/>
            <person name="Deakin G."/>
            <person name="Doddapaneni H."/>
            <person name="Floudas D."/>
            <person name="Grimwood J."/>
            <person name="Hilden K."/>
            <person name="Kuees U."/>
            <person name="LaButti K.M."/>
            <person name="Lapidus A."/>
            <person name="Lindquist E.A."/>
            <person name="Lucas S.M."/>
            <person name="Murat C."/>
            <person name="Riley R.W."/>
            <person name="Salamov A.A."/>
            <person name="Schmutz J."/>
            <person name="Subramanian V."/>
            <person name="Woesten H.A.B."/>
            <person name="Xu J."/>
            <person name="Eastwood D.C."/>
            <person name="Foster G.D."/>
            <person name="Sonnenberg A.S."/>
            <person name="Cullen D."/>
            <person name="de Vries R.P."/>
            <person name="Lundell T."/>
            <person name="Hibbett D.S."/>
            <person name="Henrissat B."/>
            <person name="Burton K.S."/>
            <person name="Kerrigan R.W."/>
            <person name="Challen M.P."/>
            <person name="Grigoriev I.V."/>
            <person name="Martin F."/>
        </authorList>
    </citation>
    <scope>NUCLEOTIDE SEQUENCE [LARGE SCALE GENOMIC DNA]</scope>
    <source>
        <strain evidence="11">JB137-S8 / ATCC MYA-4627 / FGSC 10392</strain>
    </source>
</reference>
<dbReference type="eggNOG" id="KOG3839">
    <property type="taxonomic scope" value="Eukaryota"/>
</dbReference>
<evidence type="ECO:0000256" key="6">
    <source>
        <dbReference type="SAM" id="MobiDB-lite"/>
    </source>
</evidence>
<dbReference type="Pfam" id="PF03388">
    <property type="entry name" value="Lectin_leg-like"/>
    <property type="match status" value="1"/>
</dbReference>